<dbReference type="AlphaFoldDB" id="A0A645B6V9"/>
<proteinExistence type="predicted"/>
<comment type="caution">
    <text evidence="1">The sequence shown here is derived from an EMBL/GenBank/DDBJ whole genome shotgun (WGS) entry which is preliminary data.</text>
</comment>
<accession>A0A645B6V9</accession>
<name>A0A645B6V9_9ZZZZ</name>
<dbReference type="EMBL" id="VSSQ01017008">
    <property type="protein sequence ID" value="MPM58883.1"/>
    <property type="molecule type" value="Genomic_DNA"/>
</dbReference>
<organism evidence="1">
    <name type="scientific">bioreactor metagenome</name>
    <dbReference type="NCBI Taxonomy" id="1076179"/>
    <lineage>
        <taxon>unclassified sequences</taxon>
        <taxon>metagenomes</taxon>
        <taxon>ecological metagenomes</taxon>
    </lineage>
</organism>
<protein>
    <submittedName>
        <fullName evidence="1">Uncharacterized protein</fullName>
    </submittedName>
</protein>
<evidence type="ECO:0000313" key="1">
    <source>
        <dbReference type="EMBL" id="MPM58883.1"/>
    </source>
</evidence>
<reference evidence="1" key="1">
    <citation type="submission" date="2019-08" db="EMBL/GenBank/DDBJ databases">
        <authorList>
            <person name="Kucharzyk K."/>
            <person name="Murdoch R.W."/>
            <person name="Higgins S."/>
            <person name="Loffler F."/>
        </authorList>
    </citation>
    <scope>NUCLEOTIDE SEQUENCE</scope>
</reference>
<sequence length="72" mass="8418">MRAEAVQCAVKYLRQNRRKIFRGILCIEISGVEPQGVFSEFIERLAVVFRHRLSDHALRIRPKPNGISVFFF</sequence>
<gene>
    <name evidence="1" type="ORF">SDC9_105716</name>
</gene>